<proteinExistence type="predicted"/>
<dbReference type="VEuPathDB" id="VectorBase:BGLAX_047494"/>
<evidence type="ECO:0000313" key="4">
    <source>
        <dbReference type="Proteomes" id="UP000076420"/>
    </source>
</evidence>
<protein>
    <recommendedName>
        <fullName evidence="2">C-type lectin domain-containing protein</fullName>
    </recommendedName>
</protein>
<dbReference type="Gene3D" id="3.10.100.10">
    <property type="entry name" value="Mannose-Binding Protein A, subunit A"/>
    <property type="match status" value="1"/>
</dbReference>
<accession>A0A2C9KJ02</accession>
<dbReference type="OrthoDB" id="6113286at2759"/>
<sequence>MYRMAQVLLKEYFRIALIILLIVWTVTSLSRTCSYRQIAVHSVSTTGIFMLSPSQSNVSLHQCAALCDRHENCSTLVYLKSNKSCTFYGLDYPRSPFPRNTTPASTGIAFALTSACKYTYSKFFNKCFLLLNTLTTKVSHSNNCSNLGGKLIQLNTLTELQFLRELFYFLNGNASAAYYVGAELQTLGQRYFIWTNTTRNLTGSPMWGASQPDGLPGPNENCVETTQQFGYLLNDVSCSMNRSSICEFSV</sequence>
<dbReference type="PROSITE" id="PS50041">
    <property type="entry name" value="C_TYPE_LECTIN_2"/>
    <property type="match status" value="1"/>
</dbReference>
<dbReference type="Pfam" id="PF00059">
    <property type="entry name" value="Lectin_C"/>
    <property type="match status" value="1"/>
</dbReference>
<dbReference type="InterPro" id="IPR016187">
    <property type="entry name" value="CTDL_fold"/>
</dbReference>
<evidence type="ECO:0000256" key="1">
    <source>
        <dbReference type="SAM" id="Phobius"/>
    </source>
</evidence>
<dbReference type="SUPFAM" id="SSF56436">
    <property type="entry name" value="C-type lectin-like"/>
    <property type="match status" value="1"/>
</dbReference>
<organism evidence="3 4">
    <name type="scientific">Biomphalaria glabrata</name>
    <name type="common">Bloodfluke planorb</name>
    <name type="synonym">Freshwater snail</name>
    <dbReference type="NCBI Taxonomy" id="6526"/>
    <lineage>
        <taxon>Eukaryota</taxon>
        <taxon>Metazoa</taxon>
        <taxon>Spiralia</taxon>
        <taxon>Lophotrochozoa</taxon>
        <taxon>Mollusca</taxon>
        <taxon>Gastropoda</taxon>
        <taxon>Heterobranchia</taxon>
        <taxon>Euthyneura</taxon>
        <taxon>Panpulmonata</taxon>
        <taxon>Hygrophila</taxon>
        <taxon>Lymnaeoidea</taxon>
        <taxon>Planorbidae</taxon>
        <taxon>Biomphalaria</taxon>
    </lineage>
</organism>
<gene>
    <name evidence="3" type="primary">106050924</name>
</gene>
<feature type="domain" description="C-type lectin" evidence="2">
    <location>
        <begin position="123"/>
        <end position="247"/>
    </location>
</feature>
<feature type="transmembrane region" description="Helical" evidence="1">
    <location>
        <begin position="12"/>
        <end position="30"/>
    </location>
</feature>
<dbReference type="InterPro" id="IPR001304">
    <property type="entry name" value="C-type_lectin-like"/>
</dbReference>
<dbReference type="SMART" id="SM00034">
    <property type="entry name" value="CLECT"/>
    <property type="match status" value="1"/>
</dbReference>
<keyword evidence="1" id="KW-0472">Membrane</keyword>
<dbReference type="VEuPathDB" id="VectorBase:BGLB020237"/>
<dbReference type="KEGG" id="bgt:106050924"/>
<dbReference type="InterPro" id="IPR003609">
    <property type="entry name" value="Pan_app"/>
</dbReference>
<dbReference type="SUPFAM" id="SSF57414">
    <property type="entry name" value="Hairpin loop containing domain-like"/>
    <property type="match status" value="1"/>
</dbReference>
<reference evidence="3" key="1">
    <citation type="submission" date="2020-05" db="UniProtKB">
        <authorList>
            <consortium name="EnsemblMetazoa"/>
        </authorList>
    </citation>
    <scope>IDENTIFICATION</scope>
    <source>
        <strain evidence="3">BB02</strain>
    </source>
</reference>
<dbReference type="EnsemblMetazoa" id="BGLB020237-RB">
    <property type="protein sequence ID" value="BGLB020237-PB"/>
    <property type="gene ID" value="BGLB020237"/>
</dbReference>
<dbReference type="InterPro" id="IPR050111">
    <property type="entry name" value="C-type_lectin/snaclec_domain"/>
</dbReference>
<dbReference type="Proteomes" id="UP000076420">
    <property type="component" value="Unassembled WGS sequence"/>
</dbReference>
<keyword evidence="1" id="KW-1133">Transmembrane helix</keyword>
<dbReference type="Pfam" id="PF00024">
    <property type="entry name" value="PAN_1"/>
    <property type="match status" value="1"/>
</dbReference>
<dbReference type="PANTHER" id="PTHR22803">
    <property type="entry name" value="MANNOSE, PHOSPHOLIPASE, LECTIN RECEPTOR RELATED"/>
    <property type="match status" value="1"/>
</dbReference>
<evidence type="ECO:0000313" key="3">
    <source>
        <dbReference type="EnsemblMetazoa" id="BGLB020237-PB"/>
    </source>
</evidence>
<evidence type="ECO:0000259" key="2">
    <source>
        <dbReference type="PROSITE" id="PS50041"/>
    </source>
</evidence>
<dbReference type="InterPro" id="IPR016186">
    <property type="entry name" value="C-type_lectin-like/link_sf"/>
</dbReference>
<dbReference type="AlphaFoldDB" id="A0A2C9KJ02"/>
<dbReference type="RefSeq" id="XP_013061439.2">
    <property type="nucleotide sequence ID" value="XM_013205985.2"/>
</dbReference>
<keyword evidence="1" id="KW-0812">Transmembrane</keyword>
<name>A0A2C9KJ02_BIOGL</name>
<dbReference type="CDD" id="cd00037">
    <property type="entry name" value="CLECT"/>
    <property type="match status" value="1"/>
</dbReference>